<dbReference type="Proteomes" id="UP000664277">
    <property type="component" value="Unassembled WGS sequence"/>
</dbReference>
<dbReference type="Pfam" id="PF02321">
    <property type="entry name" value="OEP"/>
    <property type="match status" value="2"/>
</dbReference>
<dbReference type="InterPro" id="IPR003423">
    <property type="entry name" value="OMP_efflux"/>
</dbReference>
<evidence type="ECO:0000256" key="8">
    <source>
        <dbReference type="SAM" id="MobiDB-lite"/>
    </source>
</evidence>
<feature type="chain" id="PRO_5035172015" evidence="9">
    <location>
        <begin position="25"/>
        <end position="580"/>
    </location>
</feature>
<feature type="signal peptide" evidence="9">
    <location>
        <begin position="1"/>
        <end position="24"/>
    </location>
</feature>
<name>A0A8J7PPA6_9BACT</name>
<evidence type="ECO:0000256" key="6">
    <source>
        <dbReference type="ARBA" id="ARBA00023136"/>
    </source>
</evidence>
<dbReference type="PANTHER" id="PTHR30026:SF20">
    <property type="entry name" value="OUTER MEMBRANE PROTEIN TOLC"/>
    <property type="match status" value="1"/>
</dbReference>
<sequence>MNSLRYSSILLSLTLLLAQPGAFCQAEKTVQQSDKAELAESAVTERDSNLPALPALPGSEKPAPLRGPLPKPSPNATLEELYPEADSKKPYDASKNDPNLTDKQKTEAGQVQIAPVPISELLPIGGGKLPPIQLEASYNEPISLKKVLDLTLENNLPIRISQAGFESQRYLYYGALGRILPDLIMTYRGQRVDSATAPPNTVFTTSTTVRYPVFQGGRVVYGAQSALFRSRAAKNAYYASVNDALLDAYRSYYNLLLNQTLLQIRVKSVELSRTQLKLNEQLKNAGVGTNFAIYQSRTQLALDKQALLQQQVLLRQSALALARVLNTSMIINFIPQETVVRELKLIDPDINVEALVDATLKLRPELKQFDNLRLAANRNIQVAQAPLYPSFQFFTSITESKSSGRGGSGSLAGSTVVIPTGSSGAGIGISGAGSRSFSAGFDLNWSLPSMGVPDTFNTLSARALARQALLQSNQQYLTVMQEVRSSYLNMLTAREQVKVAAEAVVSATEQLRLANLRVAYGQGINLELIQAQQAYVTALTNHVQAVIAYNISQAQLLRDSGQISVESLTKEIKQPISMKQ</sequence>
<dbReference type="EMBL" id="JAFLCK010000025">
    <property type="protein sequence ID" value="MBN8661817.1"/>
    <property type="molecule type" value="Genomic_DNA"/>
</dbReference>
<evidence type="ECO:0000256" key="7">
    <source>
        <dbReference type="ARBA" id="ARBA00023237"/>
    </source>
</evidence>
<dbReference type="AlphaFoldDB" id="A0A8J7PPA6"/>
<dbReference type="InterPro" id="IPR051906">
    <property type="entry name" value="TolC-like"/>
</dbReference>
<proteinExistence type="inferred from homology"/>
<feature type="compositionally biased region" description="Basic and acidic residues" evidence="8">
    <location>
        <begin position="85"/>
        <end position="106"/>
    </location>
</feature>
<evidence type="ECO:0000256" key="9">
    <source>
        <dbReference type="SAM" id="SignalP"/>
    </source>
</evidence>
<dbReference type="Gene3D" id="1.20.1600.10">
    <property type="entry name" value="Outer membrane efflux proteins (OEP)"/>
    <property type="match status" value="1"/>
</dbReference>
<dbReference type="GO" id="GO:0015562">
    <property type="term" value="F:efflux transmembrane transporter activity"/>
    <property type="evidence" value="ECO:0007669"/>
    <property type="project" value="InterPro"/>
</dbReference>
<evidence type="ECO:0000256" key="4">
    <source>
        <dbReference type="ARBA" id="ARBA00022452"/>
    </source>
</evidence>
<feature type="compositionally biased region" description="Basic and acidic residues" evidence="8">
    <location>
        <begin position="36"/>
        <end position="48"/>
    </location>
</feature>
<protein>
    <submittedName>
        <fullName evidence="10">TolC family protein</fullName>
    </submittedName>
</protein>
<evidence type="ECO:0000256" key="3">
    <source>
        <dbReference type="ARBA" id="ARBA00022448"/>
    </source>
</evidence>
<evidence type="ECO:0000256" key="1">
    <source>
        <dbReference type="ARBA" id="ARBA00004442"/>
    </source>
</evidence>
<dbReference type="SUPFAM" id="SSF56954">
    <property type="entry name" value="Outer membrane efflux proteins (OEP)"/>
    <property type="match status" value="1"/>
</dbReference>
<comment type="caution">
    <text evidence="10">The sequence shown here is derived from an EMBL/GenBank/DDBJ whole genome shotgun (WGS) entry which is preliminary data.</text>
</comment>
<keyword evidence="6" id="KW-0472">Membrane</keyword>
<comment type="similarity">
    <text evidence="2">Belongs to the outer membrane factor (OMF) (TC 1.B.17) family.</text>
</comment>
<evidence type="ECO:0000313" key="10">
    <source>
        <dbReference type="EMBL" id="MBN8661817.1"/>
    </source>
</evidence>
<reference evidence="10" key="1">
    <citation type="submission" date="2021-02" db="EMBL/GenBank/DDBJ databases">
        <title>Genome-Resolved Metagenomics of a Microbial Community Performing Photosynthetic Biological Nutrient Removal.</title>
        <authorList>
            <person name="Mcdaniel E.A."/>
        </authorList>
    </citation>
    <scope>NUCLEOTIDE SEQUENCE</scope>
    <source>
        <strain evidence="10">UWPOB_OBS1</strain>
    </source>
</reference>
<dbReference type="PANTHER" id="PTHR30026">
    <property type="entry name" value="OUTER MEMBRANE PROTEIN TOLC"/>
    <property type="match status" value="1"/>
</dbReference>
<dbReference type="GO" id="GO:0015288">
    <property type="term" value="F:porin activity"/>
    <property type="evidence" value="ECO:0007669"/>
    <property type="project" value="TreeGrafter"/>
</dbReference>
<dbReference type="GO" id="GO:0009279">
    <property type="term" value="C:cell outer membrane"/>
    <property type="evidence" value="ECO:0007669"/>
    <property type="project" value="UniProtKB-SubCell"/>
</dbReference>
<organism evidence="10 11">
    <name type="scientific">Candidatus Obscuribacter phosphatis</name>
    <dbReference type="NCBI Taxonomy" id="1906157"/>
    <lineage>
        <taxon>Bacteria</taxon>
        <taxon>Bacillati</taxon>
        <taxon>Candidatus Melainabacteria</taxon>
        <taxon>Candidatus Obscuribacterales</taxon>
        <taxon>Candidatus Obscuribacteraceae</taxon>
        <taxon>Candidatus Obscuribacter</taxon>
    </lineage>
</organism>
<gene>
    <name evidence="10" type="ORF">J0M35_15730</name>
</gene>
<feature type="region of interest" description="Disordered" evidence="8">
    <location>
        <begin position="36"/>
        <end position="109"/>
    </location>
</feature>
<evidence type="ECO:0000256" key="2">
    <source>
        <dbReference type="ARBA" id="ARBA00007613"/>
    </source>
</evidence>
<comment type="subcellular location">
    <subcellularLocation>
        <location evidence="1">Cell outer membrane</location>
    </subcellularLocation>
</comment>
<evidence type="ECO:0000313" key="11">
    <source>
        <dbReference type="Proteomes" id="UP000664277"/>
    </source>
</evidence>
<keyword evidence="5" id="KW-0812">Transmembrane</keyword>
<dbReference type="GO" id="GO:1990281">
    <property type="term" value="C:efflux pump complex"/>
    <property type="evidence" value="ECO:0007669"/>
    <property type="project" value="TreeGrafter"/>
</dbReference>
<keyword evidence="3" id="KW-0813">Transport</keyword>
<keyword evidence="7" id="KW-0998">Cell outer membrane</keyword>
<keyword evidence="4" id="KW-1134">Transmembrane beta strand</keyword>
<accession>A0A8J7PPA6</accession>
<keyword evidence="9" id="KW-0732">Signal</keyword>
<evidence type="ECO:0000256" key="5">
    <source>
        <dbReference type="ARBA" id="ARBA00022692"/>
    </source>
</evidence>